<feature type="domain" description="Na+/H+ antiporter MnhB subunit-related protein" evidence="8">
    <location>
        <begin position="5"/>
        <end position="127"/>
    </location>
</feature>
<name>A0A7K3WSK0_9FLAO</name>
<evidence type="ECO:0000313" key="10">
    <source>
        <dbReference type="Proteomes" id="UP000486602"/>
    </source>
</evidence>
<evidence type="ECO:0000256" key="6">
    <source>
        <dbReference type="ARBA" id="ARBA00023136"/>
    </source>
</evidence>
<keyword evidence="10" id="KW-1185">Reference proteome</keyword>
<feature type="transmembrane region" description="Helical" evidence="7">
    <location>
        <begin position="36"/>
        <end position="55"/>
    </location>
</feature>
<comment type="subcellular location">
    <subcellularLocation>
        <location evidence="1">Cell membrane</location>
        <topology evidence="1">Multi-pass membrane protein</topology>
    </subcellularLocation>
</comment>
<dbReference type="GO" id="GO:0005886">
    <property type="term" value="C:plasma membrane"/>
    <property type="evidence" value="ECO:0007669"/>
    <property type="project" value="UniProtKB-SubCell"/>
</dbReference>
<accession>A0A7K3WSK0</accession>
<protein>
    <submittedName>
        <fullName evidence="9">Na+/H+ antiporter subunit B</fullName>
    </submittedName>
</protein>
<evidence type="ECO:0000256" key="5">
    <source>
        <dbReference type="ARBA" id="ARBA00022989"/>
    </source>
</evidence>
<dbReference type="InterPro" id="IPR050622">
    <property type="entry name" value="CPA3_antiporter_subunitB"/>
</dbReference>
<keyword evidence="3" id="KW-1003">Cell membrane</keyword>
<evidence type="ECO:0000259" key="8">
    <source>
        <dbReference type="Pfam" id="PF04039"/>
    </source>
</evidence>
<keyword evidence="4 7" id="KW-0812">Transmembrane</keyword>
<dbReference type="RefSeq" id="WP_163286062.1">
    <property type="nucleotide sequence ID" value="NZ_JAAGVY010000030.1"/>
</dbReference>
<evidence type="ECO:0000256" key="1">
    <source>
        <dbReference type="ARBA" id="ARBA00004651"/>
    </source>
</evidence>
<dbReference type="Pfam" id="PF04039">
    <property type="entry name" value="MnhB"/>
    <property type="match status" value="1"/>
</dbReference>
<feature type="transmembrane region" description="Helical" evidence="7">
    <location>
        <begin position="12"/>
        <end position="30"/>
    </location>
</feature>
<feature type="transmembrane region" description="Helical" evidence="7">
    <location>
        <begin position="108"/>
        <end position="133"/>
    </location>
</feature>
<evidence type="ECO:0000256" key="4">
    <source>
        <dbReference type="ARBA" id="ARBA00022692"/>
    </source>
</evidence>
<evidence type="ECO:0000313" key="9">
    <source>
        <dbReference type="EMBL" id="NEN24670.1"/>
    </source>
</evidence>
<dbReference type="InterPro" id="IPR007182">
    <property type="entry name" value="MnhB"/>
</dbReference>
<dbReference type="NCBIfam" id="NF009163">
    <property type="entry name" value="PRK12509.1"/>
    <property type="match status" value="1"/>
</dbReference>
<keyword evidence="6 7" id="KW-0472">Membrane</keyword>
<comment type="caution">
    <text evidence="9">The sequence shown here is derived from an EMBL/GenBank/DDBJ whole genome shotgun (WGS) entry which is preliminary data.</text>
</comment>
<dbReference type="PANTHER" id="PTHR33932">
    <property type="entry name" value="NA(+)/H(+) ANTIPORTER SUBUNIT B"/>
    <property type="match status" value="1"/>
</dbReference>
<dbReference type="AlphaFoldDB" id="A0A7K3WSK0"/>
<keyword evidence="5 7" id="KW-1133">Transmembrane helix</keyword>
<sequence length="137" mass="14848">MNSIILRTATNYILPLLLMFSVFILLRGHYLPGGGFVGGLIAAVAFVLHMFAHGLEKTRELLVIHPGYLLPFGLSLALLSGFAPVFFTGEPFMTGVWMENPIPVIGKVGSALFFDLGVYLVVFGVSLTIIFTISEDA</sequence>
<evidence type="ECO:0000256" key="3">
    <source>
        <dbReference type="ARBA" id="ARBA00022475"/>
    </source>
</evidence>
<evidence type="ECO:0000256" key="2">
    <source>
        <dbReference type="ARBA" id="ARBA00009425"/>
    </source>
</evidence>
<proteinExistence type="inferred from homology"/>
<reference evidence="9 10" key="1">
    <citation type="submission" date="2020-02" db="EMBL/GenBank/DDBJ databases">
        <title>Out from the shadows clarifying the taxonomy of the family Cryomorphaceae and related taxa by utilizing the GTDB taxonomic framework.</title>
        <authorList>
            <person name="Bowman J.P."/>
        </authorList>
    </citation>
    <scope>NUCLEOTIDE SEQUENCE [LARGE SCALE GENOMIC DNA]</scope>
    <source>
        <strain evidence="9 10">QSSC 1-22</strain>
    </source>
</reference>
<comment type="similarity">
    <text evidence="2">Belongs to the CPA3 antiporters (TC 2.A.63) subunit B family.</text>
</comment>
<gene>
    <name evidence="9" type="ORF">G3O08_14275</name>
</gene>
<organism evidence="9 10">
    <name type="scientific">Cryomorpha ignava</name>
    <dbReference type="NCBI Taxonomy" id="101383"/>
    <lineage>
        <taxon>Bacteria</taxon>
        <taxon>Pseudomonadati</taxon>
        <taxon>Bacteroidota</taxon>
        <taxon>Flavobacteriia</taxon>
        <taxon>Flavobacteriales</taxon>
        <taxon>Cryomorphaceae</taxon>
        <taxon>Cryomorpha</taxon>
    </lineage>
</organism>
<dbReference type="EMBL" id="JAAGVY010000030">
    <property type="protein sequence ID" value="NEN24670.1"/>
    <property type="molecule type" value="Genomic_DNA"/>
</dbReference>
<feature type="transmembrane region" description="Helical" evidence="7">
    <location>
        <begin position="67"/>
        <end position="88"/>
    </location>
</feature>
<dbReference type="Proteomes" id="UP000486602">
    <property type="component" value="Unassembled WGS sequence"/>
</dbReference>
<evidence type="ECO:0000256" key="7">
    <source>
        <dbReference type="SAM" id="Phobius"/>
    </source>
</evidence>
<dbReference type="PANTHER" id="PTHR33932:SF4">
    <property type="entry name" value="NA(+)_H(+) ANTIPORTER SUBUNIT B"/>
    <property type="match status" value="1"/>
</dbReference>